<feature type="transmembrane region" description="Helical" evidence="6">
    <location>
        <begin position="189"/>
        <end position="212"/>
    </location>
</feature>
<keyword evidence="3 6" id="KW-1133">Transmembrane helix</keyword>
<feature type="domain" description="Major facilitator superfamily (MFS) profile" evidence="7">
    <location>
        <begin position="61"/>
        <end position="525"/>
    </location>
</feature>
<feature type="transmembrane region" description="Helical" evidence="6">
    <location>
        <begin position="368"/>
        <end position="389"/>
    </location>
</feature>
<accession>A0A8K0WW49</accession>
<gene>
    <name evidence="8" type="ORF">B0I35DRAFT_403697</name>
</gene>
<keyword evidence="2 6" id="KW-0812">Transmembrane</keyword>
<feature type="transmembrane region" description="Helical" evidence="6">
    <location>
        <begin position="100"/>
        <end position="117"/>
    </location>
</feature>
<dbReference type="InterPro" id="IPR020846">
    <property type="entry name" value="MFS_dom"/>
</dbReference>
<dbReference type="Pfam" id="PF07690">
    <property type="entry name" value="MFS_1"/>
    <property type="match status" value="1"/>
</dbReference>
<feature type="transmembrane region" description="Helical" evidence="6">
    <location>
        <begin position="502"/>
        <end position="520"/>
    </location>
</feature>
<evidence type="ECO:0000259" key="7">
    <source>
        <dbReference type="PROSITE" id="PS50850"/>
    </source>
</evidence>
<keyword evidence="9" id="KW-1185">Reference proteome</keyword>
<keyword evidence="4 6" id="KW-0472">Membrane</keyword>
<evidence type="ECO:0000256" key="3">
    <source>
        <dbReference type="ARBA" id="ARBA00022989"/>
    </source>
</evidence>
<dbReference type="SUPFAM" id="SSF103473">
    <property type="entry name" value="MFS general substrate transporter"/>
    <property type="match status" value="1"/>
</dbReference>
<dbReference type="GO" id="GO:0022857">
    <property type="term" value="F:transmembrane transporter activity"/>
    <property type="evidence" value="ECO:0007669"/>
    <property type="project" value="InterPro"/>
</dbReference>
<feature type="transmembrane region" description="Helical" evidence="6">
    <location>
        <begin position="396"/>
        <end position="414"/>
    </location>
</feature>
<evidence type="ECO:0000256" key="4">
    <source>
        <dbReference type="ARBA" id="ARBA00023136"/>
    </source>
</evidence>
<evidence type="ECO:0000256" key="1">
    <source>
        <dbReference type="ARBA" id="ARBA00004141"/>
    </source>
</evidence>
<dbReference type="PROSITE" id="PS00216">
    <property type="entry name" value="SUGAR_TRANSPORT_1"/>
    <property type="match status" value="1"/>
</dbReference>
<feature type="region of interest" description="Disordered" evidence="5">
    <location>
        <begin position="527"/>
        <end position="556"/>
    </location>
</feature>
<dbReference type="PANTHER" id="PTHR42718">
    <property type="entry name" value="MAJOR FACILITATOR SUPERFAMILY MULTIDRUG TRANSPORTER MFSC"/>
    <property type="match status" value="1"/>
</dbReference>
<protein>
    <submittedName>
        <fullName evidence="8">Major facilitator superfamily domain-containing protein</fullName>
    </submittedName>
</protein>
<dbReference type="Gene3D" id="1.20.1250.20">
    <property type="entry name" value="MFS general substrate transporter like domains"/>
    <property type="match status" value="1"/>
</dbReference>
<dbReference type="InterPro" id="IPR005829">
    <property type="entry name" value="Sugar_transporter_CS"/>
</dbReference>
<evidence type="ECO:0000256" key="5">
    <source>
        <dbReference type="SAM" id="MobiDB-lite"/>
    </source>
</evidence>
<name>A0A8K0WW49_9HYPO</name>
<sequence length="556" mass="59098">MAIGGTTPPPGAESPLSTEPANNGQQPLRDAEINDSPQTLPKPVGRGIGDRPECFKNTLQEVLFVFMATIAMATNTFLTGSTVVITAAVGADLDMSQSQISWIAAAATLTAGAFQLTLGQLSDLIGRKIIFLTGMGAFSAGSLIMAFSQNPFWFNILCGILGLASAMVVPPAIGILGAAYSVPSRRKNWAFACFSAGNPLGFALGSIVSGVATRISDWRAGFIFIAILWALLGLASCWIVPDVEAYDKSSSFLARVKAAGKAFDVLGTILTVLGVGLLTASLTLGPADGWRTGHVIAMMILGVLLLVGFIAWESYWPNPLMPLHIWKDKTFSILLLIANLGMMSFMSSNFWLSLLFQEVRHMDALDVAVHLLPQVIAGVIWNIVVASLLHRVYNSILVAIGSLAYVAGSVLLSQQEADSFYWAFAFPSLVVTVIGADFHFNVANMYVMTSLPSHQQSLAGGIFNMLVRLSTTIGIGISTAVYSSIQATQGAQGDEFTAYRGAFYVSVGIASLACLFLPFLRLGTQGNSPKSEQVPDRTAEVAQTTEPALPRDGKQA</sequence>
<dbReference type="InterPro" id="IPR036259">
    <property type="entry name" value="MFS_trans_sf"/>
</dbReference>
<comment type="caution">
    <text evidence="8">The sequence shown here is derived from an EMBL/GenBank/DDBJ whole genome shotgun (WGS) entry which is preliminary data.</text>
</comment>
<feature type="transmembrane region" description="Helical" evidence="6">
    <location>
        <begin position="129"/>
        <end position="147"/>
    </location>
</feature>
<dbReference type="OrthoDB" id="2985014at2759"/>
<evidence type="ECO:0000313" key="9">
    <source>
        <dbReference type="Proteomes" id="UP000813444"/>
    </source>
</evidence>
<feature type="compositionally biased region" description="Polar residues" evidence="5">
    <location>
        <begin position="15"/>
        <end position="26"/>
    </location>
</feature>
<comment type="subcellular location">
    <subcellularLocation>
        <location evidence="1">Membrane</location>
        <topology evidence="1">Multi-pass membrane protein</topology>
    </subcellularLocation>
</comment>
<dbReference type="AlphaFoldDB" id="A0A8K0WW49"/>
<evidence type="ECO:0000256" key="2">
    <source>
        <dbReference type="ARBA" id="ARBA00022692"/>
    </source>
</evidence>
<dbReference type="PANTHER" id="PTHR42718:SF23">
    <property type="entry name" value="MAJOR FACILITATOR SUPERFAMILY (MFS) PROFILE DOMAIN-CONTAINING PROTEIN"/>
    <property type="match status" value="1"/>
</dbReference>
<feature type="transmembrane region" description="Helical" evidence="6">
    <location>
        <begin position="62"/>
        <end position="88"/>
    </location>
</feature>
<organism evidence="8 9">
    <name type="scientific">Stachybotrys elegans</name>
    <dbReference type="NCBI Taxonomy" id="80388"/>
    <lineage>
        <taxon>Eukaryota</taxon>
        <taxon>Fungi</taxon>
        <taxon>Dikarya</taxon>
        <taxon>Ascomycota</taxon>
        <taxon>Pezizomycotina</taxon>
        <taxon>Sordariomycetes</taxon>
        <taxon>Hypocreomycetidae</taxon>
        <taxon>Hypocreales</taxon>
        <taxon>Stachybotryaceae</taxon>
        <taxon>Stachybotrys</taxon>
    </lineage>
</organism>
<dbReference type="GO" id="GO:0016020">
    <property type="term" value="C:membrane"/>
    <property type="evidence" value="ECO:0007669"/>
    <property type="project" value="UniProtKB-SubCell"/>
</dbReference>
<dbReference type="Proteomes" id="UP000813444">
    <property type="component" value="Unassembled WGS sequence"/>
</dbReference>
<feature type="region of interest" description="Disordered" evidence="5">
    <location>
        <begin position="1"/>
        <end position="48"/>
    </location>
</feature>
<reference evidence="8" key="1">
    <citation type="journal article" date="2021" name="Nat. Commun.">
        <title>Genetic determinants of endophytism in the Arabidopsis root mycobiome.</title>
        <authorList>
            <person name="Mesny F."/>
            <person name="Miyauchi S."/>
            <person name="Thiergart T."/>
            <person name="Pickel B."/>
            <person name="Atanasova L."/>
            <person name="Karlsson M."/>
            <person name="Huettel B."/>
            <person name="Barry K.W."/>
            <person name="Haridas S."/>
            <person name="Chen C."/>
            <person name="Bauer D."/>
            <person name="Andreopoulos W."/>
            <person name="Pangilinan J."/>
            <person name="LaButti K."/>
            <person name="Riley R."/>
            <person name="Lipzen A."/>
            <person name="Clum A."/>
            <person name="Drula E."/>
            <person name="Henrissat B."/>
            <person name="Kohler A."/>
            <person name="Grigoriev I.V."/>
            <person name="Martin F.M."/>
            <person name="Hacquard S."/>
        </authorList>
    </citation>
    <scope>NUCLEOTIDE SEQUENCE</scope>
    <source>
        <strain evidence="8">MPI-CAGE-CH-0235</strain>
    </source>
</reference>
<feature type="transmembrane region" description="Helical" evidence="6">
    <location>
        <begin position="262"/>
        <end position="282"/>
    </location>
</feature>
<evidence type="ECO:0000313" key="8">
    <source>
        <dbReference type="EMBL" id="KAH7328302.1"/>
    </source>
</evidence>
<dbReference type="EMBL" id="JAGPNK010000001">
    <property type="protein sequence ID" value="KAH7328302.1"/>
    <property type="molecule type" value="Genomic_DNA"/>
</dbReference>
<dbReference type="InterPro" id="IPR011701">
    <property type="entry name" value="MFS"/>
</dbReference>
<proteinExistence type="predicted"/>
<feature type="transmembrane region" description="Helical" evidence="6">
    <location>
        <begin position="153"/>
        <end position="177"/>
    </location>
</feature>
<evidence type="ECO:0000256" key="6">
    <source>
        <dbReference type="SAM" id="Phobius"/>
    </source>
</evidence>
<feature type="transmembrane region" description="Helical" evidence="6">
    <location>
        <begin position="333"/>
        <end position="356"/>
    </location>
</feature>
<feature type="transmembrane region" description="Helical" evidence="6">
    <location>
        <begin position="294"/>
        <end position="312"/>
    </location>
</feature>
<feature type="transmembrane region" description="Helical" evidence="6">
    <location>
        <begin position="461"/>
        <end position="482"/>
    </location>
</feature>
<dbReference type="Gene3D" id="1.20.1720.10">
    <property type="entry name" value="Multidrug resistance protein D"/>
    <property type="match status" value="1"/>
</dbReference>
<feature type="transmembrane region" description="Helical" evidence="6">
    <location>
        <begin position="420"/>
        <end position="440"/>
    </location>
</feature>
<dbReference type="PROSITE" id="PS50850">
    <property type="entry name" value="MFS"/>
    <property type="match status" value="1"/>
</dbReference>
<feature type="transmembrane region" description="Helical" evidence="6">
    <location>
        <begin position="218"/>
        <end position="241"/>
    </location>
</feature>